<gene>
    <name evidence="2" type="ORF">G3M48_007340</name>
</gene>
<feature type="region of interest" description="Disordered" evidence="1">
    <location>
        <begin position="52"/>
        <end position="113"/>
    </location>
</feature>
<reference evidence="2 3" key="1">
    <citation type="submission" date="2020-02" db="EMBL/GenBank/DDBJ databases">
        <title>Comparative genomics of the hypocrealean fungal genus Beauvera.</title>
        <authorList>
            <person name="Showalter D.N."/>
            <person name="Bushley K.E."/>
            <person name="Rehner S.A."/>
        </authorList>
    </citation>
    <scope>NUCLEOTIDE SEQUENCE [LARGE SCALE GENOMIC DNA]</scope>
    <source>
        <strain evidence="2 3">ARSEF4384</strain>
    </source>
</reference>
<feature type="compositionally biased region" description="Basic and acidic residues" evidence="1">
    <location>
        <begin position="64"/>
        <end position="77"/>
    </location>
</feature>
<dbReference type="AlphaFoldDB" id="A0AAW0S5H0"/>
<dbReference type="Proteomes" id="UP001397290">
    <property type="component" value="Unassembled WGS sequence"/>
</dbReference>
<keyword evidence="3" id="KW-1185">Reference proteome</keyword>
<evidence type="ECO:0000256" key="1">
    <source>
        <dbReference type="SAM" id="MobiDB-lite"/>
    </source>
</evidence>
<organism evidence="2 3">
    <name type="scientific">Beauveria asiatica</name>
    <dbReference type="NCBI Taxonomy" id="1069075"/>
    <lineage>
        <taxon>Eukaryota</taxon>
        <taxon>Fungi</taxon>
        <taxon>Dikarya</taxon>
        <taxon>Ascomycota</taxon>
        <taxon>Pezizomycotina</taxon>
        <taxon>Sordariomycetes</taxon>
        <taxon>Hypocreomycetidae</taxon>
        <taxon>Hypocreales</taxon>
        <taxon>Cordycipitaceae</taxon>
        <taxon>Beauveria</taxon>
    </lineage>
</organism>
<comment type="caution">
    <text evidence="2">The sequence shown here is derived from an EMBL/GenBank/DDBJ whole genome shotgun (WGS) entry which is preliminary data.</text>
</comment>
<evidence type="ECO:0008006" key="4">
    <source>
        <dbReference type="Google" id="ProtNLM"/>
    </source>
</evidence>
<evidence type="ECO:0000313" key="3">
    <source>
        <dbReference type="Proteomes" id="UP001397290"/>
    </source>
</evidence>
<sequence>MNSLVDAENLSTANDLLNADTDWKKYLHSITAKQSTKESGAWAIVRSFQIKSAQPRVQAPPPDDGPRRSARIQERRGKGPGTDTSAARVSPSPALSITGSDSSFGDPGPIQQADDEQTVNTALISFAVGLVLFYEDTKGDWSLHRRSFTLRDANKTARNVNIYQSSVDGYYLVGSDVKAIVEVKPFQRLPTTNNKITMQEASEMVCWISECAPKPESRGGDGLYRRLLISQDMGEIFLTVASFSDDYVKYAQRLVTLSQIETKGEAGFLAMRREGPYRIRTANHMDMLGKRLLGFCFQGGLA</sequence>
<evidence type="ECO:0000313" key="2">
    <source>
        <dbReference type="EMBL" id="KAK8149374.1"/>
    </source>
</evidence>
<feature type="compositionally biased region" description="Polar residues" evidence="1">
    <location>
        <begin position="82"/>
        <end position="103"/>
    </location>
</feature>
<dbReference type="EMBL" id="JAAHCF010000052">
    <property type="protein sequence ID" value="KAK8149374.1"/>
    <property type="molecule type" value="Genomic_DNA"/>
</dbReference>
<protein>
    <recommendedName>
        <fullName evidence="4">Fungal-type protein kinase domain-containing protein</fullName>
    </recommendedName>
</protein>
<accession>A0AAW0S5H0</accession>
<proteinExistence type="predicted"/>
<name>A0AAW0S5H0_9HYPO</name>